<reference evidence="1" key="1">
    <citation type="submission" date="2014-09" db="EMBL/GenBank/DDBJ databases">
        <authorList>
            <person name="Magalhaes I.L.F."/>
            <person name="Oliveira U."/>
            <person name="Santos F.R."/>
            <person name="Vidigal T.H.D.A."/>
            <person name="Brescovit A.D."/>
            <person name="Santos A.J."/>
        </authorList>
    </citation>
    <scope>NUCLEOTIDE SEQUENCE</scope>
    <source>
        <tissue evidence="1">Shoot tissue taken approximately 20 cm above the soil surface</tissue>
    </source>
</reference>
<dbReference type="AlphaFoldDB" id="A0A0A8Y8K8"/>
<organism evidence="1">
    <name type="scientific">Arundo donax</name>
    <name type="common">Giant reed</name>
    <name type="synonym">Donax arundinaceus</name>
    <dbReference type="NCBI Taxonomy" id="35708"/>
    <lineage>
        <taxon>Eukaryota</taxon>
        <taxon>Viridiplantae</taxon>
        <taxon>Streptophyta</taxon>
        <taxon>Embryophyta</taxon>
        <taxon>Tracheophyta</taxon>
        <taxon>Spermatophyta</taxon>
        <taxon>Magnoliopsida</taxon>
        <taxon>Liliopsida</taxon>
        <taxon>Poales</taxon>
        <taxon>Poaceae</taxon>
        <taxon>PACMAD clade</taxon>
        <taxon>Arundinoideae</taxon>
        <taxon>Arundineae</taxon>
        <taxon>Arundo</taxon>
    </lineage>
</organism>
<evidence type="ECO:0000313" key="1">
    <source>
        <dbReference type="EMBL" id="JAD21573.1"/>
    </source>
</evidence>
<name>A0A0A8Y8K8_ARUDO</name>
<dbReference type="EMBL" id="GBRH01276322">
    <property type="protein sequence ID" value="JAD21573.1"/>
    <property type="molecule type" value="Transcribed_RNA"/>
</dbReference>
<protein>
    <submittedName>
        <fullName evidence="1">Uncharacterized protein</fullName>
    </submittedName>
</protein>
<reference evidence="1" key="2">
    <citation type="journal article" date="2015" name="Data Brief">
        <title>Shoot transcriptome of the giant reed, Arundo donax.</title>
        <authorList>
            <person name="Barrero R.A."/>
            <person name="Guerrero F.D."/>
            <person name="Moolhuijzen P."/>
            <person name="Goolsby J.A."/>
            <person name="Tidwell J."/>
            <person name="Bellgard S.E."/>
            <person name="Bellgard M.I."/>
        </authorList>
    </citation>
    <scope>NUCLEOTIDE SEQUENCE</scope>
    <source>
        <tissue evidence="1">Shoot tissue taken approximately 20 cm above the soil surface</tissue>
    </source>
</reference>
<sequence length="30" mass="3303">MQHIDIIQYTVVAVRITVGCTGACLERVRG</sequence>
<accession>A0A0A8Y8K8</accession>
<proteinExistence type="predicted"/>